<gene>
    <name evidence="1" type="ORF">M0R45_031318</name>
</gene>
<dbReference type="Proteomes" id="UP001457282">
    <property type="component" value="Unassembled WGS sequence"/>
</dbReference>
<dbReference type="AlphaFoldDB" id="A0AAW1WFH9"/>
<dbReference type="EMBL" id="JBEDUW010000006">
    <property type="protein sequence ID" value="KAK9922878.1"/>
    <property type="molecule type" value="Genomic_DNA"/>
</dbReference>
<accession>A0AAW1WFH9</accession>
<evidence type="ECO:0000313" key="2">
    <source>
        <dbReference type="Proteomes" id="UP001457282"/>
    </source>
</evidence>
<organism evidence="1 2">
    <name type="scientific">Rubus argutus</name>
    <name type="common">Southern blackberry</name>
    <dbReference type="NCBI Taxonomy" id="59490"/>
    <lineage>
        <taxon>Eukaryota</taxon>
        <taxon>Viridiplantae</taxon>
        <taxon>Streptophyta</taxon>
        <taxon>Embryophyta</taxon>
        <taxon>Tracheophyta</taxon>
        <taxon>Spermatophyta</taxon>
        <taxon>Magnoliopsida</taxon>
        <taxon>eudicotyledons</taxon>
        <taxon>Gunneridae</taxon>
        <taxon>Pentapetalae</taxon>
        <taxon>rosids</taxon>
        <taxon>fabids</taxon>
        <taxon>Rosales</taxon>
        <taxon>Rosaceae</taxon>
        <taxon>Rosoideae</taxon>
        <taxon>Rosoideae incertae sedis</taxon>
        <taxon>Rubus</taxon>
    </lineage>
</organism>
<sequence>MCPSNLGVQPRPLDGRVVTEREWLASEVQILAPNSVDLRDKRESGGEMVLEEIVVEEMVAEQSHRSNSQSNPVLSHVSVHIIRCFCSAVHPPLPVASLFGHPISLPYHALPSSSSHWSPWTERERDEPTSINWYYRSAC</sequence>
<evidence type="ECO:0000313" key="1">
    <source>
        <dbReference type="EMBL" id="KAK9922878.1"/>
    </source>
</evidence>
<protein>
    <submittedName>
        <fullName evidence="1">Uncharacterized protein</fullName>
    </submittedName>
</protein>
<comment type="caution">
    <text evidence="1">The sequence shown here is derived from an EMBL/GenBank/DDBJ whole genome shotgun (WGS) entry which is preliminary data.</text>
</comment>
<reference evidence="1 2" key="1">
    <citation type="journal article" date="2023" name="G3 (Bethesda)">
        <title>A chromosome-length genome assembly and annotation of blackberry (Rubus argutus, cv. 'Hillquist').</title>
        <authorList>
            <person name="Bruna T."/>
            <person name="Aryal R."/>
            <person name="Dudchenko O."/>
            <person name="Sargent D.J."/>
            <person name="Mead D."/>
            <person name="Buti M."/>
            <person name="Cavallini A."/>
            <person name="Hytonen T."/>
            <person name="Andres J."/>
            <person name="Pham M."/>
            <person name="Weisz D."/>
            <person name="Mascagni F."/>
            <person name="Usai G."/>
            <person name="Natali L."/>
            <person name="Bassil N."/>
            <person name="Fernandez G.E."/>
            <person name="Lomsadze A."/>
            <person name="Armour M."/>
            <person name="Olukolu B."/>
            <person name="Poorten T."/>
            <person name="Britton C."/>
            <person name="Davik J."/>
            <person name="Ashrafi H."/>
            <person name="Aiden E.L."/>
            <person name="Borodovsky M."/>
            <person name="Worthington M."/>
        </authorList>
    </citation>
    <scope>NUCLEOTIDE SEQUENCE [LARGE SCALE GENOMIC DNA]</scope>
    <source>
        <strain evidence="1">PI 553951</strain>
    </source>
</reference>
<keyword evidence="2" id="KW-1185">Reference proteome</keyword>
<proteinExistence type="predicted"/>
<name>A0AAW1WFH9_RUBAR</name>